<dbReference type="RefSeq" id="WP_067750680.1">
    <property type="nucleotide sequence ID" value="NZ_CP015772.1"/>
</dbReference>
<proteinExistence type="predicted"/>
<organism evidence="2 3">
    <name type="scientific">Niabella ginsenosidivorans</name>
    <dbReference type="NCBI Taxonomy" id="1176587"/>
    <lineage>
        <taxon>Bacteria</taxon>
        <taxon>Pseudomonadati</taxon>
        <taxon>Bacteroidota</taxon>
        <taxon>Chitinophagia</taxon>
        <taxon>Chitinophagales</taxon>
        <taxon>Chitinophagaceae</taxon>
        <taxon>Niabella</taxon>
    </lineage>
</organism>
<reference evidence="2 3" key="1">
    <citation type="submission" date="2016-05" db="EMBL/GenBank/DDBJ databases">
        <title>Niabella ginsenosidivorans BS26 whole genome sequencing.</title>
        <authorList>
            <person name="Im W.T."/>
            <person name="Siddiqi M.Z."/>
        </authorList>
    </citation>
    <scope>NUCLEOTIDE SEQUENCE [LARGE SCALE GENOMIC DNA]</scope>
    <source>
        <strain evidence="2 3">BS26</strain>
    </source>
</reference>
<feature type="transmembrane region" description="Helical" evidence="1">
    <location>
        <begin position="6"/>
        <end position="27"/>
    </location>
</feature>
<dbReference type="Pfam" id="PF20221">
    <property type="entry name" value="DUF6580"/>
    <property type="match status" value="1"/>
</dbReference>
<name>A0A1A9HW97_9BACT</name>
<protein>
    <recommendedName>
        <fullName evidence="4">Rod shape-determining protein MreD</fullName>
    </recommendedName>
</protein>
<dbReference type="AlphaFoldDB" id="A0A1A9HW97"/>
<dbReference type="OrthoDB" id="9806699at2"/>
<evidence type="ECO:0000313" key="3">
    <source>
        <dbReference type="Proteomes" id="UP000077667"/>
    </source>
</evidence>
<sequence length="191" mass="20917">MKITNRFWVITIMILLAALSRILPHPYNFTPLVGMALFSGATLNKKWLAYLVPVAAYLVSDVFFSLTGTTGFYGISQLFVYGGMLLVTALGTTMGQPKALKVLGYSLTGSAIFWIVSNFGTWVGSTIPGSIEYEPGLSLGMTYLRALPFYNQFSNQLFLGAFGGDLFYTTILFGIYALAQKTYPSLRYSGA</sequence>
<feature type="transmembrane region" description="Helical" evidence="1">
    <location>
        <begin position="72"/>
        <end position="90"/>
    </location>
</feature>
<evidence type="ECO:0000313" key="2">
    <source>
        <dbReference type="EMBL" id="ANH79657.1"/>
    </source>
</evidence>
<dbReference type="KEGG" id="nia:A8C56_00515"/>
<dbReference type="EMBL" id="CP015772">
    <property type="protein sequence ID" value="ANH79657.1"/>
    <property type="molecule type" value="Genomic_DNA"/>
</dbReference>
<keyword evidence="3" id="KW-1185">Reference proteome</keyword>
<keyword evidence="1" id="KW-0472">Membrane</keyword>
<dbReference type="STRING" id="1176587.A8C56_00515"/>
<gene>
    <name evidence="2" type="ORF">A8C56_00515</name>
</gene>
<dbReference type="Proteomes" id="UP000077667">
    <property type="component" value="Chromosome"/>
</dbReference>
<evidence type="ECO:0008006" key="4">
    <source>
        <dbReference type="Google" id="ProtNLM"/>
    </source>
</evidence>
<accession>A0A1A9HW97</accession>
<feature type="transmembrane region" description="Helical" evidence="1">
    <location>
        <begin position="102"/>
        <end position="123"/>
    </location>
</feature>
<evidence type="ECO:0000256" key="1">
    <source>
        <dbReference type="SAM" id="Phobius"/>
    </source>
</evidence>
<keyword evidence="1" id="KW-1133">Transmembrane helix</keyword>
<keyword evidence="1" id="KW-0812">Transmembrane</keyword>
<feature type="transmembrane region" description="Helical" evidence="1">
    <location>
        <begin position="157"/>
        <end position="179"/>
    </location>
</feature>
<dbReference type="InterPro" id="IPR046487">
    <property type="entry name" value="DUF6580"/>
</dbReference>